<evidence type="ECO:0000313" key="1">
    <source>
        <dbReference type="EMBL" id="DAF98239.1"/>
    </source>
</evidence>
<accession>A0A8S5UUT3</accession>
<dbReference type="EMBL" id="BK016144">
    <property type="protein sequence ID" value="DAF98239.1"/>
    <property type="molecule type" value="Genomic_DNA"/>
</dbReference>
<organism evidence="1">
    <name type="scientific">Siphoviridae sp. ctaDn21</name>
    <dbReference type="NCBI Taxonomy" id="2825563"/>
    <lineage>
        <taxon>Viruses</taxon>
        <taxon>Duplodnaviria</taxon>
        <taxon>Heunggongvirae</taxon>
        <taxon>Uroviricota</taxon>
        <taxon>Caudoviricetes</taxon>
    </lineage>
</organism>
<sequence length="290" mass="33297">MTHIKEDRLLPFYIFTGEEIGLMNVYLAKMKTPVKRESSVASILRPLTQRSIVANDKVFAVRDDKDFLSTESRWKSLEDIKYGTLILLYTKIDGRSKFLKQFSDHVVQFDRMTTTQLMNHFSKKFKVPANLLEQVIELCDRDYSRIENELDKISRVQLPTEEAVDSLIHKDLQFEVFEAVDSVIRYEPQRAFEYVQTLIATQDNVLGFLTLLYNNFAAASRILGTENAKESTVNVKQFTINKIKSNFNYSLDSAFEGMTIIGDIVEGIKTGLYTDVVGVQICLLKIFNLS</sequence>
<protein>
    <submittedName>
        <fullName evidence="1">DNA polymerase III, delta subunit</fullName>
    </submittedName>
</protein>
<proteinExistence type="predicted"/>
<reference evidence="1" key="1">
    <citation type="journal article" date="2021" name="Proc. Natl. Acad. Sci. U.S.A.">
        <title>A Catalog of Tens of Thousands of Viruses from Human Metagenomes Reveals Hidden Associations with Chronic Diseases.</title>
        <authorList>
            <person name="Tisza M.J."/>
            <person name="Buck C.B."/>
        </authorList>
    </citation>
    <scope>NUCLEOTIDE SEQUENCE</scope>
    <source>
        <strain evidence="1">CtaDn21</strain>
    </source>
</reference>
<name>A0A8S5UUT3_9CAUD</name>